<accession>A0A369KD13</accession>
<gene>
    <name evidence="1" type="ORF">Hypma_005849</name>
</gene>
<keyword evidence="2" id="KW-1185">Reference proteome</keyword>
<dbReference type="OrthoDB" id="3061137at2759"/>
<proteinExistence type="predicted"/>
<evidence type="ECO:0000313" key="2">
    <source>
        <dbReference type="Proteomes" id="UP000076154"/>
    </source>
</evidence>
<sequence length="129" mass="14571">MSHPLDADRRFRVEILQPDPARIIGGEKQCRYIIFTLPRPYHISQEPNIQAVDLAPKVWGLKRKDRDGDAGHDAATQMAARMEKFRRTVETKSLAAPNHPTRPNPHAAAMACRLESFQALLVSRHPSNV</sequence>
<dbReference type="EMBL" id="LUEZ02000004">
    <property type="protein sequence ID" value="RDB30767.1"/>
    <property type="molecule type" value="Genomic_DNA"/>
</dbReference>
<dbReference type="AlphaFoldDB" id="A0A369KD13"/>
<name>A0A369KD13_HYPMA</name>
<protein>
    <submittedName>
        <fullName evidence="1">Uncharacterized protein</fullName>
    </submittedName>
</protein>
<organism evidence="1 2">
    <name type="scientific">Hypsizygus marmoreus</name>
    <name type="common">White beech mushroom</name>
    <name type="synonym">Agaricus marmoreus</name>
    <dbReference type="NCBI Taxonomy" id="39966"/>
    <lineage>
        <taxon>Eukaryota</taxon>
        <taxon>Fungi</taxon>
        <taxon>Dikarya</taxon>
        <taxon>Basidiomycota</taxon>
        <taxon>Agaricomycotina</taxon>
        <taxon>Agaricomycetes</taxon>
        <taxon>Agaricomycetidae</taxon>
        <taxon>Agaricales</taxon>
        <taxon>Tricholomatineae</taxon>
        <taxon>Lyophyllaceae</taxon>
        <taxon>Hypsizygus</taxon>
    </lineage>
</organism>
<dbReference type="Proteomes" id="UP000076154">
    <property type="component" value="Unassembled WGS sequence"/>
</dbReference>
<comment type="caution">
    <text evidence="1">The sequence shown here is derived from an EMBL/GenBank/DDBJ whole genome shotgun (WGS) entry which is preliminary data.</text>
</comment>
<evidence type="ECO:0000313" key="1">
    <source>
        <dbReference type="EMBL" id="RDB30767.1"/>
    </source>
</evidence>
<reference evidence="1" key="1">
    <citation type="submission" date="2018-04" db="EMBL/GenBank/DDBJ databases">
        <title>Whole genome sequencing of Hypsizygus marmoreus.</title>
        <authorList>
            <person name="Choi I.-G."/>
            <person name="Min B."/>
            <person name="Kim J.-G."/>
            <person name="Kim S."/>
            <person name="Oh Y.-L."/>
            <person name="Kong W.-S."/>
            <person name="Park H."/>
            <person name="Jeong J."/>
            <person name="Song E.-S."/>
        </authorList>
    </citation>
    <scope>NUCLEOTIDE SEQUENCE [LARGE SCALE GENOMIC DNA]</scope>
    <source>
        <strain evidence="1">51987-8</strain>
    </source>
</reference>
<dbReference type="InParanoid" id="A0A369KD13"/>